<dbReference type="NCBIfam" id="TIGR01197">
    <property type="entry name" value="nramp"/>
    <property type="match status" value="1"/>
</dbReference>
<feature type="transmembrane region" description="Helical" evidence="7">
    <location>
        <begin position="402"/>
        <end position="420"/>
    </location>
</feature>
<feature type="region of interest" description="Disordered" evidence="6">
    <location>
        <begin position="1"/>
        <end position="27"/>
    </location>
</feature>
<dbReference type="PANTHER" id="PTHR11706:SF33">
    <property type="entry name" value="NATURAL RESISTANCE-ASSOCIATED MACROPHAGE PROTEIN 2"/>
    <property type="match status" value="1"/>
</dbReference>
<gene>
    <name evidence="8" type="ORF">BC938DRAFT_470920</name>
</gene>
<keyword evidence="3 7" id="KW-0812">Transmembrane</keyword>
<dbReference type="NCBIfam" id="NF037982">
    <property type="entry name" value="Nramp_1"/>
    <property type="match status" value="1"/>
</dbReference>
<dbReference type="PANTHER" id="PTHR11706">
    <property type="entry name" value="SOLUTE CARRIER PROTEIN FAMILY 11 MEMBER"/>
    <property type="match status" value="1"/>
</dbReference>
<feature type="transmembrane region" description="Helical" evidence="7">
    <location>
        <begin position="159"/>
        <end position="184"/>
    </location>
</feature>
<reference evidence="8 9" key="1">
    <citation type="journal article" date="2018" name="New Phytol.">
        <title>Phylogenomics of Endogonaceae and evolution of mycorrhizas within Mucoromycota.</title>
        <authorList>
            <person name="Chang Y."/>
            <person name="Desiro A."/>
            <person name="Na H."/>
            <person name="Sandor L."/>
            <person name="Lipzen A."/>
            <person name="Clum A."/>
            <person name="Barry K."/>
            <person name="Grigoriev I.V."/>
            <person name="Martin F.M."/>
            <person name="Stajich J.E."/>
            <person name="Smith M.E."/>
            <person name="Bonito G."/>
            <person name="Spatafora J.W."/>
        </authorList>
    </citation>
    <scope>NUCLEOTIDE SEQUENCE [LARGE SCALE GENOMIC DNA]</scope>
    <source>
        <strain evidence="8 9">AD002</strain>
    </source>
</reference>
<keyword evidence="4 7" id="KW-1133">Transmembrane helix</keyword>
<feature type="transmembrane region" description="Helical" evidence="7">
    <location>
        <begin position="462"/>
        <end position="486"/>
    </location>
</feature>
<evidence type="ECO:0000256" key="2">
    <source>
        <dbReference type="ARBA" id="ARBA00022448"/>
    </source>
</evidence>
<organism evidence="8 9">
    <name type="scientific">Jimgerdemannia flammicorona</name>
    <dbReference type="NCBI Taxonomy" id="994334"/>
    <lineage>
        <taxon>Eukaryota</taxon>
        <taxon>Fungi</taxon>
        <taxon>Fungi incertae sedis</taxon>
        <taxon>Mucoromycota</taxon>
        <taxon>Mucoromycotina</taxon>
        <taxon>Endogonomycetes</taxon>
        <taxon>Endogonales</taxon>
        <taxon>Endogonaceae</taxon>
        <taxon>Jimgerdemannia</taxon>
    </lineage>
</organism>
<evidence type="ECO:0000313" key="8">
    <source>
        <dbReference type="EMBL" id="RUS26322.1"/>
    </source>
</evidence>
<name>A0A433Q985_9FUNG</name>
<dbReference type="AlphaFoldDB" id="A0A433Q985"/>
<evidence type="ECO:0000256" key="5">
    <source>
        <dbReference type="ARBA" id="ARBA00023136"/>
    </source>
</evidence>
<feature type="transmembrane region" description="Helical" evidence="7">
    <location>
        <begin position="492"/>
        <end position="512"/>
    </location>
</feature>
<evidence type="ECO:0000256" key="6">
    <source>
        <dbReference type="SAM" id="MobiDB-lite"/>
    </source>
</evidence>
<dbReference type="Proteomes" id="UP000274822">
    <property type="component" value="Unassembled WGS sequence"/>
</dbReference>
<dbReference type="Pfam" id="PF01566">
    <property type="entry name" value="Nramp"/>
    <property type="match status" value="1"/>
</dbReference>
<feature type="transmembrane region" description="Helical" evidence="7">
    <location>
        <begin position="304"/>
        <end position="331"/>
    </location>
</feature>
<keyword evidence="5 7" id="KW-0472">Membrane</keyword>
<evidence type="ECO:0000313" key="9">
    <source>
        <dbReference type="Proteomes" id="UP000274822"/>
    </source>
</evidence>
<comment type="subcellular location">
    <subcellularLocation>
        <location evidence="1">Membrane</location>
        <topology evidence="1">Multi-pass membrane protein</topology>
    </subcellularLocation>
</comment>
<feature type="transmembrane region" description="Helical" evidence="7">
    <location>
        <begin position="221"/>
        <end position="239"/>
    </location>
</feature>
<dbReference type="GO" id="GO:0015086">
    <property type="term" value="F:cadmium ion transmembrane transporter activity"/>
    <property type="evidence" value="ECO:0007669"/>
    <property type="project" value="TreeGrafter"/>
</dbReference>
<dbReference type="InterPro" id="IPR001046">
    <property type="entry name" value="NRAMP_fam"/>
</dbReference>
<dbReference type="GO" id="GO:0005886">
    <property type="term" value="C:plasma membrane"/>
    <property type="evidence" value="ECO:0007669"/>
    <property type="project" value="TreeGrafter"/>
</dbReference>
<evidence type="ECO:0000256" key="4">
    <source>
        <dbReference type="ARBA" id="ARBA00022989"/>
    </source>
</evidence>
<accession>A0A433Q985</accession>
<dbReference type="GO" id="GO:0005384">
    <property type="term" value="F:manganese ion transmembrane transporter activity"/>
    <property type="evidence" value="ECO:0007669"/>
    <property type="project" value="TreeGrafter"/>
</dbReference>
<feature type="transmembrane region" description="Helical" evidence="7">
    <location>
        <begin position="116"/>
        <end position="139"/>
    </location>
</feature>
<sequence>MPTTIDSPRSDDDDDNSSNVRYPFLLGSDAEDVRAQYGRDHAGNEGNGGNESEADVYVKAEIDTGEVAEGFSWVKLWKYMGPGRFSVGNVGWSIAYLDPGNLESDLQAGAVAGFSLLWLLLWAHIAGLVIQILAARLGVVTGKHLAQLIRAHYSRNLSFLIWTFTELAIIGSDIQEIVGTAIAFKIIFDLWLPVGVLLTACDTFTFMLLQQYGVRKLEAFFMVLIGTMAVCFWVEMVSSRPDILQIIEGIVVPRVPQKAVVQAVAMLGAVIMPHNMYLHSALVMSRDLGSHPTLRKLREANFYFALESGAALLISYLINLALVVSFAQVYFSPDLPEGTPLPGLYDAVEVLTRVLGPAAKYLWAGGLLAAGQSSTMTGTLAGQYVIEGFFGAIFKKQWHRVAITRAIALVPSMLVAVFAVEHFDTMGELLNVLQSICLPTALIPILKLTSSASIMSTFRTPTAMVIVCWALALIITGFNVYLFISYLEHLPVKWIGIVIGAIYLAFLAYLVYIPVLGMEEIDGASGDGWRSLEEGNEEAEREEYVGRDELGVVRDVSGDEIVVDTTRK</sequence>
<feature type="transmembrane region" description="Helical" evidence="7">
    <location>
        <begin position="259"/>
        <end position="283"/>
    </location>
</feature>
<keyword evidence="2" id="KW-0813">Transport</keyword>
<dbReference type="GO" id="GO:0034755">
    <property type="term" value="P:iron ion transmembrane transport"/>
    <property type="evidence" value="ECO:0007669"/>
    <property type="project" value="TreeGrafter"/>
</dbReference>
<feature type="transmembrane region" description="Helical" evidence="7">
    <location>
        <begin position="432"/>
        <end position="450"/>
    </location>
</feature>
<evidence type="ECO:0000256" key="3">
    <source>
        <dbReference type="ARBA" id="ARBA00022692"/>
    </source>
</evidence>
<comment type="caution">
    <text evidence="8">The sequence shown here is derived from an EMBL/GenBank/DDBJ whole genome shotgun (WGS) entry which is preliminary data.</text>
</comment>
<dbReference type="EMBL" id="RBNJ01010746">
    <property type="protein sequence ID" value="RUS26322.1"/>
    <property type="molecule type" value="Genomic_DNA"/>
</dbReference>
<dbReference type="PRINTS" id="PR00447">
    <property type="entry name" value="NATRESASSCMP"/>
</dbReference>
<protein>
    <submittedName>
        <fullName evidence="8">Natural resistance-associated macrophage protein-domain-containing protein</fullName>
    </submittedName>
</protein>
<proteinExistence type="predicted"/>
<keyword evidence="9" id="KW-1185">Reference proteome</keyword>
<evidence type="ECO:0000256" key="1">
    <source>
        <dbReference type="ARBA" id="ARBA00004141"/>
    </source>
</evidence>
<evidence type="ECO:0000256" key="7">
    <source>
        <dbReference type="SAM" id="Phobius"/>
    </source>
</evidence>